<name>A0ABP8M6J5_9BACT</name>
<dbReference type="InterPro" id="IPR002110">
    <property type="entry name" value="Ankyrin_rpt"/>
</dbReference>
<proteinExistence type="predicted"/>
<evidence type="ECO:0000256" key="3">
    <source>
        <dbReference type="PROSITE-ProRule" id="PRU00023"/>
    </source>
</evidence>
<dbReference type="PROSITE" id="PS50088">
    <property type="entry name" value="ANK_REPEAT"/>
    <property type="match status" value="5"/>
</dbReference>
<keyword evidence="6" id="KW-1185">Reference proteome</keyword>
<accession>A0ABP8M6J5</accession>
<keyword evidence="1" id="KW-0677">Repeat</keyword>
<dbReference type="EMBL" id="BAABGA010000006">
    <property type="protein sequence ID" value="GAA4444339.1"/>
    <property type="molecule type" value="Genomic_DNA"/>
</dbReference>
<feature type="region of interest" description="Disordered" evidence="4">
    <location>
        <begin position="13"/>
        <end position="47"/>
    </location>
</feature>
<gene>
    <name evidence="5" type="ORF">GCM10023156_02510</name>
</gene>
<keyword evidence="2 3" id="KW-0040">ANK repeat</keyword>
<feature type="repeat" description="ANK" evidence="3">
    <location>
        <begin position="462"/>
        <end position="494"/>
    </location>
</feature>
<dbReference type="PROSITE" id="PS50297">
    <property type="entry name" value="ANK_REP_REGION"/>
    <property type="match status" value="5"/>
</dbReference>
<dbReference type="Proteomes" id="UP001500840">
    <property type="component" value="Unassembled WGS sequence"/>
</dbReference>
<evidence type="ECO:0000256" key="2">
    <source>
        <dbReference type="ARBA" id="ARBA00023043"/>
    </source>
</evidence>
<feature type="repeat" description="ANK" evidence="3">
    <location>
        <begin position="161"/>
        <end position="193"/>
    </location>
</feature>
<evidence type="ECO:0000256" key="1">
    <source>
        <dbReference type="ARBA" id="ARBA00022737"/>
    </source>
</evidence>
<evidence type="ECO:0000313" key="6">
    <source>
        <dbReference type="Proteomes" id="UP001500840"/>
    </source>
</evidence>
<sequence length="800" mass="88143">MFAIALAVIGCKEPQETKRPSPSQTASQQSSADNVIAQRLPNEPDELLPDLSPQILHVLREHFPDYTLPLSTPSDKPNPAPVQVDSQPYIKISAKPLAEAVVNGEVEKTRRLLRSGHPADETYYGENLLHLAAKRGQTEICELLLDAGLDVDGTSDQEPSPLKTPLQAAIQSGSVQTVKLLLAHGAELTPSDVSIKRDGPQPSPVSLAISSGNLDMLDFIIDQGEAADDVAFLHQAIVQIMVPEQRRQFVERLFAAGAADNLKPQTPDLFAPAIATGDLKLLQILEDKLPIDYSEPHLRAAVQSGNLDLCRYMLCKGVRAQPDPAVGNELLRIALIDHRSPELAEVVIEAGEPKKYCVQSDAATSYCNLRDFAHPLYHAAMANDLTLCRYLIREFSFDPNLWGSLIYEPYEYESNIQFFQKGNTILFAAVFDDNVEALELLLRYTQRPGQQPIVDINAKNGVGHTVLHEAVNFGASRCVELLLSAGADPTIARNDGCTPLHIAMQRHLIPHHHSDIPMPEAMSKTFPILVAATMANGNETWVNRTNDNGETILHRHARAGHPAICQKLIELGADVNATDQHGRTPLHHALDGANEYLSTEAKERYIATCVTLLDNGTDITQPDAPAARTYLCQAAAKNLYEVYDALLNHDANPNLVQNAGNLMCSAAKFDRQDRIKQLLDWGADINAEDFEKSTALHQAARFHHLEMCELLITNGADVNARDQRGQTPLFELFGRWAIHAEHLQNKETQTKAFSVLTLLLEHGADPEIKTNSTTYTSFSGTVVEVYKNMPQSFRQALQTK</sequence>
<dbReference type="SUPFAM" id="SSF48403">
    <property type="entry name" value="Ankyrin repeat"/>
    <property type="match status" value="4"/>
</dbReference>
<reference evidence="6" key="1">
    <citation type="journal article" date="2019" name="Int. J. Syst. Evol. Microbiol.">
        <title>The Global Catalogue of Microorganisms (GCM) 10K type strain sequencing project: providing services to taxonomists for standard genome sequencing and annotation.</title>
        <authorList>
            <consortium name="The Broad Institute Genomics Platform"/>
            <consortium name="The Broad Institute Genome Sequencing Center for Infectious Disease"/>
            <person name="Wu L."/>
            <person name="Ma J."/>
        </authorList>
    </citation>
    <scope>NUCLEOTIDE SEQUENCE [LARGE SCALE GENOMIC DNA]</scope>
    <source>
        <strain evidence="6">JCM 17759</strain>
    </source>
</reference>
<dbReference type="RefSeq" id="WP_345318656.1">
    <property type="nucleotide sequence ID" value="NZ_BAABGA010000006.1"/>
</dbReference>
<dbReference type="Pfam" id="PF12796">
    <property type="entry name" value="Ank_2"/>
    <property type="match status" value="4"/>
</dbReference>
<dbReference type="PANTHER" id="PTHR24126">
    <property type="entry name" value="ANKYRIN REPEAT, PH AND SEC7 DOMAIN CONTAINING PROTEIN SECG-RELATED"/>
    <property type="match status" value="1"/>
</dbReference>
<protein>
    <recommendedName>
        <fullName evidence="7">Phosphocholine transferase AnkX</fullName>
    </recommendedName>
</protein>
<feature type="repeat" description="ANK" evidence="3">
    <location>
        <begin position="691"/>
        <end position="723"/>
    </location>
</feature>
<feature type="compositionally biased region" description="Low complexity" evidence="4">
    <location>
        <begin position="20"/>
        <end position="32"/>
    </location>
</feature>
<organism evidence="5 6">
    <name type="scientific">Novipirellula rosea</name>
    <dbReference type="NCBI Taxonomy" id="1031540"/>
    <lineage>
        <taxon>Bacteria</taxon>
        <taxon>Pseudomonadati</taxon>
        <taxon>Planctomycetota</taxon>
        <taxon>Planctomycetia</taxon>
        <taxon>Pirellulales</taxon>
        <taxon>Pirellulaceae</taxon>
        <taxon>Novipirellula</taxon>
    </lineage>
</organism>
<evidence type="ECO:0000256" key="4">
    <source>
        <dbReference type="SAM" id="MobiDB-lite"/>
    </source>
</evidence>
<dbReference type="SMART" id="SM00248">
    <property type="entry name" value="ANK"/>
    <property type="match status" value="14"/>
</dbReference>
<comment type="caution">
    <text evidence="5">The sequence shown here is derived from an EMBL/GenBank/DDBJ whole genome shotgun (WGS) entry which is preliminary data.</text>
</comment>
<dbReference type="PRINTS" id="PR01415">
    <property type="entry name" value="ANKYRIN"/>
</dbReference>
<feature type="repeat" description="ANK" evidence="3">
    <location>
        <begin position="548"/>
        <end position="580"/>
    </location>
</feature>
<evidence type="ECO:0008006" key="7">
    <source>
        <dbReference type="Google" id="ProtNLM"/>
    </source>
</evidence>
<dbReference type="Gene3D" id="1.25.40.20">
    <property type="entry name" value="Ankyrin repeat-containing domain"/>
    <property type="match status" value="5"/>
</dbReference>
<evidence type="ECO:0000313" key="5">
    <source>
        <dbReference type="EMBL" id="GAA4444339.1"/>
    </source>
</evidence>
<dbReference type="InterPro" id="IPR036770">
    <property type="entry name" value="Ankyrin_rpt-contain_sf"/>
</dbReference>
<feature type="repeat" description="ANK" evidence="3">
    <location>
        <begin position="124"/>
        <end position="156"/>
    </location>
</feature>